<dbReference type="Proteomes" id="UP000305517">
    <property type="component" value="Unassembled WGS sequence"/>
</dbReference>
<evidence type="ECO:0000313" key="4">
    <source>
        <dbReference type="EMBL" id="TLM89800.1"/>
    </source>
</evidence>
<dbReference type="Pfam" id="PF24067">
    <property type="entry name" value="Beta-prop_BT_1020"/>
    <property type="match status" value="1"/>
</dbReference>
<dbReference type="RefSeq" id="WP_138080209.1">
    <property type="nucleotide sequence ID" value="NZ_VAJM01000011.1"/>
</dbReference>
<dbReference type="InterPro" id="IPR036278">
    <property type="entry name" value="Sialidase_sf"/>
</dbReference>
<evidence type="ECO:0000256" key="1">
    <source>
        <dbReference type="SAM" id="SignalP"/>
    </source>
</evidence>
<evidence type="ECO:0000259" key="2">
    <source>
        <dbReference type="Pfam" id="PF22585"/>
    </source>
</evidence>
<proteinExistence type="predicted"/>
<name>A0A5R8WL62_9BACT</name>
<dbReference type="Pfam" id="PF22585">
    <property type="entry name" value="Sialidase-like_CBM"/>
    <property type="match status" value="1"/>
</dbReference>
<evidence type="ECO:0000313" key="5">
    <source>
        <dbReference type="Proteomes" id="UP000305517"/>
    </source>
</evidence>
<organism evidence="4 5">
    <name type="scientific">Hymenobacter jeollabukensis</name>
    <dbReference type="NCBI Taxonomy" id="2025313"/>
    <lineage>
        <taxon>Bacteria</taxon>
        <taxon>Pseudomonadati</taxon>
        <taxon>Bacteroidota</taxon>
        <taxon>Cytophagia</taxon>
        <taxon>Cytophagales</taxon>
        <taxon>Hymenobacteraceae</taxon>
        <taxon>Hymenobacter</taxon>
    </lineage>
</organism>
<evidence type="ECO:0000259" key="3">
    <source>
        <dbReference type="Pfam" id="PF24067"/>
    </source>
</evidence>
<dbReference type="InterPro" id="IPR056425">
    <property type="entry name" value="Beta-prop_BT_1020"/>
</dbReference>
<feature type="signal peptide" evidence="1">
    <location>
        <begin position="1"/>
        <end position="24"/>
    </location>
</feature>
<sequence>MSKQIGIWVAAAATLGGVSAQAQTAPETIRYTGTTLSNVDYHHGQLRPAIGTHARQVLRANREQPSAANGEGWTYNHAPMLAYWQGQFYYQYLSNPAGEHIPPGRTLLLTSKDGYIWSNPTVIFPPYKVPDGFTKPDQPGKVARNLEAVMHQRIGFYVSKKNRLLTLGYYGVALDAKDDPNDGQGIGRVVREVLPGGKFGPIYFLRHNKTWDQSKSAYPFYTKSKDKGFVAACEEILSNPLMMQQMVEEQDKDDPLIPIHKDYKAFSYYHLPDGRVVGLWKHALTTISPDGGRTWPNPVIRAPHFVNSNAKIWGQRTADGHYATVYNPSEFRWPLAVSTSQNGLDYTDLWLVHGEITPMRYGGNYKSYGPQYVRGIQEGDGVPPDKKMWVSYSVNKEDLWIASVPVPIRATASSHANEVFARLPAGQELDQWNTYSLVQAPVEIGPLPDGSKGLVFKDSDRFDYGKAERIIPESKQLTAELSVVPAQNDHGLLQIEFQDAKGQPAVQLSFDSTGTLSYKAGARFKGVTKYQAGQQLDLKVTLDAPNRTCTVSVNGGKNSTFIFFAPVASFERVMLRTGPARHFPTPDTPADQAYDLPRAGESEKLAVFYVKSLKTSAPDAATGSAAKGSGAN</sequence>
<comment type="caution">
    <text evidence="4">The sequence shown here is derived from an EMBL/GenBank/DDBJ whole genome shotgun (WGS) entry which is preliminary data.</text>
</comment>
<protein>
    <submittedName>
        <fullName evidence="4">Six-hairpin glycosidase</fullName>
    </submittedName>
</protein>
<dbReference type="AlphaFoldDB" id="A0A5R8WL62"/>
<keyword evidence="4" id="KW-0378">Hydrolase</keyword>
<dbReference type="EMBL" id="VAJM01000011">
    <property type="protein sequence ID" value="TLM89800.1"/>
    <property type="molecule type" value="Genomic_DNA"/>
</dbReference>
<reference evidence="4 5" key="1">
    <citation type="submission" date="2019-05" db="EMBL/GenBank/DDBJ databases">
        <title>Hymenobacter edaphi sp. nov., isolated from abandoned arsenic-contaminated farmland soil.</title>
        <authorList>
            <person name="Nie L."/>
        </authorList>
    </citation>
    <scope>NUCLEOTIDE SEQUENCE [LARGE SCALE GENOMIC DNA]</scope>
    <source>
        <strain evidence="4 5">1-3-3-8</strain>
    </source>
</reference>
<accession>A0A5R8WL62</accession>
<gene>
    <name evidence="4" type="ORF">FDY95_19520</name>
</gene>
<keyword evidence="4" id="KW-0326">Glycosidase</keyword>
<keyword evidence="1" id="KW-0732">Signal</keyword>
<dbReference type="GO" id="GO:0016798">
    <property type="term" value="F:hydrolase activity, acting on glycosyl bonds"/>
    <property type="evidence" value="ECO:0007669"/>
    <property type="project" value="UniProtKB-KW"/>
</dbReference>
<dbReference type="OrthoDB" id="177453at2"/>
<dbReference type="SUPFAM" id="SSF50939">
    <property type="entry name" value="Sialidases"/>
    <property type="match status" value="1"/>
</dbReference>
<feature type="domain" description="BT-1020-like N-terminal beta-propeller" evidence="3">
    <location>
        <begin position="27"/>
        <end position="263"/>
    </location>
</feature>
<feature type="chain" id="PRO_5024448534" evidence="1">
    <location>
        <begin position="25"/>
        <end position="632"/>
    </location>
</feature>
<keyword evidence="5" id="KW-1185">Reference proteome</keyword>
<dbReference type="InterPro" id="IPR054490">
    <property type="entry name" value="BT_1020-like_b-sandwich_1"/>
</dbReference>
<feature type="domain" description="BT-1020-like structural beta-sandwich" evidence="2">
    <location>
        <begin position="432"/>
        <end position="592"/>
    </location>
</feature>